<protein>
    <submittedName>
        <fullName evidence="1">Uncharacterized protein</fullName>
    </submittedName>
</protein>
<dbReference type="AlphaFoldDB" id="A0A0E9X1B0"/>
<sequence length="55" mass="6474">MHTREFIQVKSHTSVHSVRRVLSQNLNLMHTREFTQVKSPTHVFIVRSAFPKCLI</sequence>
<evidence type="ECO:0000313" key="1">
    <source>
        <dbReference type="EMBL" id="JAH95690.1"/>
    </source>
</evidence>
<name>A0A0E9X1B0_ANGAN</name>
<dbReference type="EMBL" id="GBXM01012887">
    <property type="protein sequence ID" value="JAH95690.1"/>
    <property type="molecule type" value="Transcribed_RNA"/>
</dbReference>
<reference evidence="1" key="2">
    <citation type="journal article" date="2015" name="Fish Shellfish Immunol.">
        <title>Early steps in the European eel (Anguilla anguilla)-Vibrio vulnificus interaction in the gills: Role of the RtxA13 toxin.</title>
        <authorList>
            <person name="Callol A."/>
            <person name="Pajuelo D."/>
            <person name="Ebbesson L."/>
            <person name="Teles M."/>
            <person name="MacKenzie S."/>
            <person name="Amaro C."/>
        </authorList>
    </citation>
    <scope>NUCLEOTIDE SEQUENCE</scope>
</reference>
<reference evidence="1" key="1">
    <citation type="submission" date="2014-11" db="EMBL/GenBank/DDBJ databases">
        <authorList>
            <person name="Amaro Gonzalez C."/>
        </authorList>
    </citation>
    <scope>NUCLEOTIDE SEQUENCE</scope>
</reference>
<accession>A0A0E9X1B0</accession>
<organism evidence="1">
    <name type="scientific">Anguilla anguilla</name>
    <name type="common">European freshwater eel</name>
    <name type="synonym">Muraena anguilla</name>
    <dbReference type="NCBI Taxonomy" id="7936"/>
    <lineage>
        <taxon>Eukaryota</taxon>
        <taxon>Metazoa</taxon>
        <taxon>Chordata</taxon>
        <taxon>Craniata</taxon>
        <taxon>Vertebrata</taxon>
        <taxon>Euteleostomi</taxon>
        <taxon>Actinopterygii</taxon>
        <taxon>Neopterygii</taxon>
        <taxon>Teleostei</taxon>
        <taxon>Anguilliformes</taxon>
        <taxon>Anguillidae</taxon>
        <taxon>Anguilla</taxon>
    </lineage>
</organism>
<proteinExistence type="predicted"/>